<comment type="caution">
    <text evidence="2">The sequence shown here is derived from an EMBL/GenBank/DDBJ whole genome shotgun (WGS) entry which is preliminary data.</text>
</comment>
<accession>A0ABS8RXY1</accession>
<feature type="region of interest" description="Disordered" evidence="1">
    <location>
        <begin position="13"/>
        <end position="44"/>
    </location>
</feature>
<evidence type="ECO:0000313" key="3">
    <source>
        <dbReference type="Proteomes" id="UP000823775"/>
    </source>
</evidence>
<protein>
    <submittedName>
        <fullName evidence="2">Uncharacterized protein</fullName>
    </submittedName>
</protein>
<gene>
    <name evidence="2" type="ORF">HAX54_012759</name>
</gene>
<organism evidence="2 3">
    <name type="scientific">Datura stramonium</name>
    <name type="common">Jimsonweed</name>
    <name type="synonym">Common thornapple</name>
    <dbReference type="NCBI Taxonomy" id="4076"/>
    <lineage>
        <taxon>Eukaryota</taxon>
        <taxon>Viridiplantae</taxon>
        <taxon>Streptophyta</taxon>
        <taxon>Embryophyta</taxon>
        <taxon>Tracheophyta</taxon>
        <taxon>Spermatophyta</taxon>
        <taxon>Magnoliopsida</taxon>
        <taxon>eudicotyledons</taxon>
        <taxon>Gunneridae</taxon>
        <taxon>Pentapetalae</taxon>
        <taxon>asterids</taxon>
        <taxon>lamiids</taxon>
        <taxon>Solanales</taxon>
        <taxon>Solanaceae</taxon>
        <taxon>Solanoideae</taxon>
        <taxon>Datureae</taxon>
        <taxon>Datura</taxon>
    </lineage>
</organism>
<proteinExistence type="predicted"/>
<evidence type="ECO:0000313" key="2">
    <source>
        <dbReference type="EMBL" id="MCD7451598.1"/>
    </source>
</evidence>
<dbReference type="EMBL" id="JACEIK010000175">
    <property type="protein sequence ID" value="MCD7451598.1"/>
    <property type="molecule type" value="Genomic_DNA"/>
</dbReference>
<dbReference type="Proteomes" id="UP000823775">
    <property type="component" value="Unassembled WGS sequence"/>
</dbReference>
<sequence>MIMGKVLSVMAPKANKEKEVETANKSLKQLRKGTKGSSSSTTMATPAMRFGAKVVEPHGLKWFNVQKDAKYSPENWIDDGFLALEFPTICEKVHELGLGYVFVEPEECNLSLVREFYAN</sequence>
<evidence type="ECO:0000256" key="1">
    <source>
        <dbReference type="SAM" id="MobiDB-lite"/>
    </source>
</evidence>
<keyword evidence="3" id="KW-1185">Reference proteome</keyword>
<reference evidence="2 3" key="1">
    <citation type="journal article" date="2021" name="BMC Genomics">
        <title>Datura genome reveals duplications of psychoactive alkaloid biosynthetic genes and high mutation rate following tissue culture.</title>
        <authorList>
            <person name="Rajewski A."/>
            <person name="Carter-House D."/>
            <person name="Stajich J."/>
            <person name="Litt A."/>
        </authorList>
    </citation>
    <scope>NUCLEOTIDE SEQUENCE [LARGE SCALE GENOMIC DNA]</scope>
    <source>
        <strain evidence="2">AR-01</strain>
    </source>
</reference>
<name>A0ABS8RXY1_DATST</name>